<evidence type="ECO:0000313" key="1">
    <source>
        <dbReference type="EMBL" id="GBG61442.1"/>
    </source>
</evidence>
<proteinExistence type="predicted"/>
<dbReference type="InterPro" id="IPR052298">
    <property type="entry name" value="ZMYND10"/>
</dbReference>
<dbReference type="Proteomes" id="UP000265515">
    <property type="component" value="Unassembled WGS sequence"/>
</dbReference>
<organism evidence="1 2">
    <name type="scientific">Chara braunii</name>
    <name type="common">Braun's stonewort</name>
    <dbReference type="NCBI Taxonomy" id="69332"/>
    <lineage>
        <taxon>Eukaryota</taxon>
        <taxon>Viridiplantae</taxon>
        <taxon>Streptophyta</taxon>
        <taxon>Charophyceae</taxon>
        <taxon>Charales</taxon>
        <taxon>Characeae</taxon>
        <taxon>Chara</taxon>
    </lineage>
</organism>
<accession>A0A388JUQ2</accession>
<dbReference type="GO" id="GO:0005737">
    <property type="term" value="C:cytoplasm"/>
    <property type="evidence" value="ECO:0007669"/>
    <property type="project" value="TreeGrafter"/>
</dbReference>
<dbReference type="OrthoDB" id="432970at2759"/>
<dbReference type="EMBL" id="BFEA01000020">
    <property type="protein sequence ID" value="GBG61442.1"/>
    <property type="molecule type" value="Genomic_DNA"/>
</dbReference>
<comment type="caution">
    <text evidence="1">The sequence shown here is derived from an EMBL/GenBank/DDBJ whole genome shotgun (WGS) entry which is preliminary data.</text>
</comment>
<dbReference type="PANTHER" id="PTHR13244">
    <property type="entry name" value="ZINC FINGER MYND DOMAIN CONTAINING PROTEIN 10"/>
    <property type="match status" value="1"/>
</dbReference>
<reference evidence="1 2" key="1">
    <citation type="journal article" date="2018" name="Cell">
        <title>The Chara Genome: Secondary Complexity and Implications for Plant Terrestrialization.</title>
        <authorList>
            <person name="Nishiyama T."/>
            <person name="Sakayama H."/>
            <person name="Vries J.D."/>
            <person name="Buschmann H."/>
            <person name="Saint-Marcoux D."/>
            <person name="Ullrich K.K."/>
            <person name="Haas F.B."/>
            <person name="Vanderstraeten L."/>
            <person name="Becker D."/>
            <person name="Lang D."/>
            <person name="Vosolsobe S."/>
            <person name="Rombauts S."/>
            <person name="Wilhelmsson P.K.I."/>
            <person name="Janitza P."/>
            <person name="Kern R."/>
            <person name="Heyl A."/>
            <person name="Rumpler F."/>
            <person name="Villalobos L.I.A.C."/>
            <person name="Clay J.M."/>
            <person name="Skokan R."/>
            <person name="Toyoda A."/>
            <person name="Suzuki Y."/>
            <person name="Kagoshima H."/>
            <person name="Schijlen E."/>
            <person name="Tajeshwar N."/>
            <person name="Catarino B."/>
            <person name="Hetherington A.J."/>
            <person name="Saltykova A."/>
            <person name="Bonnot C."/>
            <person name="Breuninger H."/>
            <person name="Symeonidi A."/>
            <person name="Radhakrishnan G.V."/>
            <person name="Van Nieuwerburgh F."/>
            <person name="Deforce D."/>
            <person name="Chang C."/>
            <person name="Karol K.G."/>
            <person name="Hedrich R."/>
            <person name="Ulvskov P."/>
            <person name="Glockner G."/>
            <person name="Delwiche C.F."/>
            <person name="Petrasek J."/>
            <person name="Van de Peer Y."/>
            <person name="Friml J."/>
            <person name="Beilby M."/>
            <person name="Dolan L."/>
            <person name="Kohara Y."/>
            <person name="Sugano S."/>
            <person name="Fujiyama A."/>
            <person name="Delaux P.-M."/>
            <person name="Quint M."/>
            <person name="TheiBen G."/>
            <person name="Hagemann M."/>
            <person name="Harholt J."/>
            <person name="Dunand C."/>
            <person name="Zachgo S."/>
            <person name="Langdale J."/>
            <person name="Maumus F."/>
            <person name="Straeten D.V.D."/>
            <person name="Gould S.B."/>
            <person name="Rensing S.A."/>
        </authorList>
    </citation>
    <scope>NUCLEOTIDE SEQUENCE [LARGE SCALE GENOMIC DNA]</scope>
    <source>
        <strain evidence="1 2">S276</strain>
    </source>
</reference>
<dbReference type="STRING" id="69332.A0A388JUQ2"/>
<keyword evidence="2" id="KW-1185">Reference proteome</keyword>
<name>A0A388JUQ2_CHABU</name>
<protein>
    <submittedName>
        <fullName evidence="1">Uncharacterized protein</fullName>
    </submittedName>
</protein>
<gene>
    <name evidence="1" type="ORF">CBR_g21787</name>
</gene>
<dbReference type="AlphaFoldDB" id="A0A388JUQ2"/>
<dbReference type="PANTHER" id="PTHR13244:SF7">
    <property type="entry name" value="ZINC FINGER MYND DOMAIN-CONTAINING PROTEIN 10"/>
    <property type="match status" value="1"/>
</dbReference>
<sequence>MFICYVTISSLLTDDCELSKGYLTDYMVSLPLCVMGRILCTNEEIMTLVPLVDSPPWKRKRKVGDKVVGEKFADGRWIPIPPDEKLKLTKLDAQVWLALYNLMVEPKCRAKYRYDDFRKETVQKVFAI</sequence>
<evidence type="ECO:0000313" key="2">
    <source>
        <dbReference type="Proteomes" id="UP000265515"/>
    </source>
</evidence>
<dbReference type="Gramene" id="GBG61442">
    <property type="protein sequence ID" value="GBG61442"/>
    <property type="gene ID" value="CBR_g21787"/>
</dbReference>